<protein>
    <submittedName>
        <fullName evidence="2">Uncharacterized protein</fullName>
    </submittedName>
</protein>
<gene>
    <name evidence="2" type="ORF">NQ314_016130</name>
</gene>
<accession>A0AAV8WX14</accession>
<feature type="region of interest" description="Disordered" evidence="1">
    <location>
        <begin position="39"/>
        <end position="61"/>
    </location>
</feature>
<reference evidence="2" key="1">
    <citation type="journal article" date="2023" name="Insect Mol. Biol.">
        <title>Genome sequencing provides insights into the evolution of gene families encoding plant cell wall-degrading enzymes in longhorned beetles.</title>
        <authorList>
            <person name="Shin N.R."/>
            <person name="Okamura Y."/>
            <person name="Kirsch R."/>
            <person name="Pauchet Y."/>
        </authorList>
    </citation>
    <scope>NUCLEOTIDE SEQUENCE</scope>
    <source>
        <strain evidence="2">RBIC_L_NR</strain>
    </source>
</reference>
<dbReference type="AlphaFoldDB" id="A0AAV8WX14"/>
<evidence type="ECO:0000256" key="1">
    <source>
        <dbReference type="SAM" id="MobiDB-lite"/>
    </source>
</evidence>
<keyword evidence="3" id="KW-1185">Reference proteome</keyword>
<dbReference type="Proteomes" id="UP001162156">
    <property type="component" value="Unassembled WGS sequence"/>
</dbReference>
<evidence type="ECO:0000313" key="3">
    <source>
        <dbReference type="Proteomes" id="UP001162156"/>
    </source>
</evidence>
<evidence type="ECO:0000313" key="2">
    <source>
        <dbReference type="EMBL" id="KAJ8931009.1"/>
    </source>
</evidence>
<organism evidence="2 3">
    <name type="scientific">Rhamnusium bicolor</name>
    <dbReference type="NCBI Taxonomy" id="1586634"/>
    <lineage>
        <taxon>Eukaryota</taxon>
        <taxon>Metazoa</taxon>
        <taxon>Ecdysozoa</taxon>
        <taxon>Arthropoda</taxon>
        <taxon>Hexapoda</taxon>
        <taxon>Insecta</taxon>
        <taxon>Pterygota</taxon>
        <taxon>Neoptera</taxon>
        <taxon>Endopterygota</taxon>
        <taxon>Coleoptera</taxon>
        <taxon>Polyphaga</taxon>
        <taxon>Cucujiformia</taxon>
        <taxon>Chrysomeloidea</taxon>
        <taxon>Cerambycidae</taxon>
        <taxon>Lepturinae</taxon>
        <taxon>Rhagiini</taxon>
        <taxon>Rhamnusium</taxon>
    </lineage>
</organism>
<feature type="compositionally biased region" description="Low complexity" evidence="1">
    <location>
        <begin position="254"/>
        <end position="269"/>
    </location>
</feature>
<feature type="region of interest" description="Disordered" evidence="1">
    <location>
        <begin position="253"/>
        <end position="275"/>
    </location>
</feature>
<name>A0AAV8WX14_9CUCU</name>
<sequence length="303" mass="34051">MSNQEKGEHSRRSEPNEDEKPLKKARYVWEVKGKYHLKDTYKNNNSVNKNNNTDASLSGNSKKCIEEDTSKHPMQNEGENNSAKKQNESCNSSKCCIESFLAKTEAIMDSDVDDDDIPMSNIDCNILNEIPVTLVSPIPRNQDYYLRKWQARQIARGFVDNTINSVLETWINPPFDAADFVENCDNDGQVEDDAILMAIRSHGLQANARGNMQFSNSTEEKEIAFVRSPEIEESTLDNFENYQNELIKEQENISNSSTADSMSCDSSISNQADEGDLDLGDPMDFLNAAVSVAIQKKGLSYGY</sequence>
<feature type="region of interest" description="Disordered" evidence="1">
    <location>
        <begin position="1"/>
        <end position="25"/>
    </location>
</feature>
<comment type="caution">
    <text evidence="2">The sequence shown here is derived from an EMBL/GenBank/DDBJ whole genome shotgun (WGS) entry which is preliminary data.</text>
</comment>
<dbReference type="EMBL" id="JANEYF010004487">
    <property type="protein sequence ID" value="KAJ8931009.1"/>
    <property type="molecule type" value="Genomic_DNA"/>
</dbReference>
<proteinExistence type="predicted"/>
<feature type="compositionally biased region" description="Low complexity" evidence="1">
    <location>
        <begin position="42"/>
        <end position="52"/>
    </location>
</feature>